<name>A0A9W9CFW8_9PLEO</name>
<dbReference type="AlphaFoldDB" id="A0A9W9CFW8"/>
<dbReference type="InterPro" id="IPR021858">
    <property type="entry name" value="Fun_TF"/>
</dbReference>
<dbReference type="EMBL" id="JAPEUX010000001">
    <property type="protein sequence ID" value="KAJ4359931.1"/>
    <property type="molecule type" value="Genomic_DNA"/>
</dbReference>
<evidence type="ECO:0000313" key="1">
    <source>
        <dbReference type="EMBL" id="KAJ4359931.1"/>
    </source>
</evidence>
<comment type="caution">
    <text evidence="1">The sequence shown here is derived from an EMBL/GenBank/DDBJ whole genome shotgun (WGS) entry which is preliminary data.</text>
</comment>
<dbReference type="PANTHER" id="PTHR38111">
    <property type="entry name" value="ZN(2)-C6 FUNGAL-TYPE DOMAIN-CONTAINING PROTEIN-RELATED"/>
    <property type="match status" value="1"/>
</dbReference>
<accession>A0A9W9CFW8</accession>
<reference evidence="1" key="1">
    <citation type="submission" date="2022-10" db="EMBL/GenBank/DDBJ databases">
        <title>Tapping the CABI collections for fungal endophytes: first genome assemblies for Collariella, Neodidymelliopsis, Ascochyta clinopodiicola, Didymella pomorum, Didymosphaeria variabile, Neocosmospora piperis and Neocucurbitaria cava.</title>
        <authorList>
            <person name="Hill R."/>
        </authorList>
    </citation>
    <scope>NUCLEOTIDE SEQUENCE</scope>
    <source>
        <strain evidence="1">IMI 356815</strain>
    </source>
</reference>
<protein>
    <submittedName>
        <fullName evidence="1">Uncharacterized protein</fullName>
    </submittedName>
</protein>
<organism evidence="1 2">
    <name type="scientific">Didymosphaeria variabile</name>
    <dbReference type="NCBI Taxonomy" id="1932322"/>
    <lineage>
        <taxon>Eukaryota</taxon>
        <taxon>Fungi</taxon>
        <taxon>Dikarya</taxon>
        <taxon>Ascomycota</taxon>
        <taxon>Pezizomycotina</taxon>
        <taxon>Dothideomycetes</taxon>
        <taxon>Pleosporomycetidae</taxon>
        <taxon>Pleosporales</taxon>
        <taxon>Massarineae</taxon>
        <taxon>Didymosphaeriaceae</taxon>
        <taxon>Didymosphaeria</taxon>
    </lineage>
</organism>
<dbReference type="OrthoDB" id="3525185at2759"/>
<sequence>MYLPQCSHDNRDHFVRPNNFTSVISRAYARDEALKLAVIALGTAMLGKVQGEEEWMRQGRKLYGQALQETRKALLDANRVNSEALLLVPRIGALFEILFGADMDPIMQAQSWRSHAEGELAIIKARTPYGFQDDLSHQIYVDGRLPPIIAAIRIRKASVLDSVEWKTIPWDIYPKTPKDSLMDILVGIPEVLEDIDSLHPKFSDAIEAAARASIAIKCKKLETQLQYWATVHEWTLLHPDTEEPAEIAFSDILTAYLTLYYWTASLFVYGALAVVSPPKAVASPQALLTTSTDALLYARRIARSVPYFLNPSCGIWGATTISFPMGAALLCLIHNGKEENKAYLGLALAAWHNPALPCAIRDFLNSMRRDAAGELKYGRPRFGGELGIF</sequence>
<dbReference type="PANTHER" id="PTHR38111:SF11">
    <property type="entry name" value="TRANSCRIPTION FACTOR DOMAIN-CONTAINING PROTEIN-RELATED"/>
    <property type="match status" value="1"/>
</dbReference>
<gene>
    <name evidence="1" type="ORF">N0V89_000490</name>
</gene>
<dbReference type="InterPro" id="IPR053178">
    <property type="entry name" value="Osmoadaptation_assoc"/>
</dbReference>
<dbReference type="Proteomes" id="UP001140513">
    <property type="component" value="Unassembled WGS sequence"/>
</dbReference>
<dbReference type="Pfam" id="PF11951">
    <property type="entry name" value="Fungal_trans_2"/>
    <property type="match status" value="1"/>
</dbReference>
<evidence type="ECO:0000313" key="2">
    <source>
        <dbReference type="Proteomes" id="UP001140513"/>
    </source>
</evidence>
<dbReference type="GeneID" id="80904020"/>
<keyword evidence="2" id="KW-1185">Reference proteome</keyword>
<dbReference type="RefSeq" id="XP_056076133.1">
    <property type="nucleotide sequence ID" value="XM_056209311.1"/>
</dbReference>
<proteinExistence type="predicted"/>